<protein>
    <recommendedName>
        <fullName evidence="1">BFN domain-containing protein</fullName>
    </recommendedName>
</protein>
<dbReference type="AlphaFoldDB" id="A0A644WMQ5"/>
<dbReference type="PANTHER" id="PTHR15160:SF1">
    <property type="entry name" value="VON HIPPEL-LINDAU DISEASE TUMOR SUPPRESSOR"/>
    <property type="match status" value="1"/>
</dbReference>
<dbReference type="Pfam" id="PF02577">
    <property type="entry name" value="BFN_dom"/>
    <property type="match status" value="1"/>
</dbReference>
<reference evidence="2" key="1">
    <citation type="submission" date="2019-08" db="EMBL/GenBank/DDBJ databases">
        <authorList>
            <person name="Kucharzyk K."/>
            <person name="Murdoch R.W."/>
            <person name="Higgins S."/>
            <person name="Loffler F."/>
        </authorList>
    </citation>
    <scope>NUCLEOTIDE SEQUENCE</scope>
</reference>
<dbReference type="PANTHER" id="PTHR15160">
    <property type="entry name" value="VON HIPPEL-LINDAU PROTEIN"/>
    <property type="match status" value="1"/>
</dbReference>
<name>A0A644WMQ5_9ZZZZ</name>
<dbReference type="EMBL" id="VSSQ01001098">
    <property type="protein sequence ID" value="MPM05080.1"/>
    <property type="molecule type" value="Genomic_DNA"/>
</dbReference>
<proteinExistence type="predicted"/>
<evidence type="ECO:0000259" key="1">
    <source>
        <dbReference type="PROSITE" id="PS51658"/>
    </source>
</evidence>
<accession>A0A644WMQ5</accession>
<dbReference type="InterPro" id="IPR036104">
    <property type="entry name" value="BFN_sf"/>
</dbReference>
<gene>
    <name evidence="2" type="ORF">SDC9_51364</name>
</gene>
<dbReference type="InterPro" id="IPR003729">
    <property type="entry name" value="Bi_nuclease_dom"/>
</dbReference>
<organism evidence="2">
    <name type="scientific">bioreactor metagenome</name>
    <dbReference type="NCBI Taxonomy" id="1076179"/>
    <lineage>
        <taxon>unclassified sequences</taxon>
        <taxon>metagenomes</taxon>
        <taxon>ecological metagenomes</taxon>
    </lineage>
</organism>
<feature type="domain" description="BFN" evidence="1">
    <location>
        <begin position="4"/>
        <end position="136"/>
    </location>
</feature>
<dbReference type="GO" id="GO:0004518">
    <property type="term" value="F:nuclease activity"/>
    <property type="evidence" value="ECO:0007669"/>
    <property type="project" value="InterPro"/>
</dbReference>
<dbReference type="PROSITE" id="PS51658">
    <property type="entry name" value="BFN"/>
    <property type="match status" value="1"/>
</dbReference>
<evidence type="ECO:0000313" key="2">
    <source>
        <dbReference type="EMBL" id="MPM05080.1"/>
    </source>
</evidence>
<comment type="caution">
    <text evidence="2">The sequence shown here is derived from an EMBL/GenBank/DDBJ whole genome shotgun (WGS) entry which is preliminary data.</text>
</comment>
<dbReference type="Gene3D" id="3.10.690.10">
    <property type="entry name" value="Bifunctional nuclease domain"/>
    <property type="match status" value="1"/>
</dbReference>
<dbReference type="SUPFAM" id="SSF103256">
    <property type="entry name" value="Hypothetical protein TM0160"/>
    <property type="match status" value="1"/>
</dbReference>
<sequence length="199" mass="22332">MASEIKINVAGLVYNQSVVGTYGLVLVEEDGKRRFSVMIGEPEAQSIALKMNNKKSPRPLTHDLILTILNVFGAKLQKVLIYDMVNDVFYSELHLIKGEMSMVVDARTSDAIALAVRSDCEIYIKEEIMGIVGMEVETTEPVNVQNEDPEDIDAEQLTPEELDMLSLEDLEELLNMAVNEEKYELAVNLRDAIKRKKNA</sequence>